<organism evidence="1 2">
    <name type="scientific">Shigella dysenteriae 1617</name>
    <dbReference type="NCBI Taxonomy" id="754093"/>
    <lineage>
        <taxon>Bacteria</taxon>
        <taxon>Pseudomonadati</taxon>
        <taxon>Pseudomonadota</taxon>
        <taxon>Gammaproteobacteria</taxon>
        <taxon>Enterobacterales</taxon>
        <taxon>Enterobacteriaceae</taxon>
        <taxon>Shigella</taxon>
    </lineage>
</organism>
<dbReference type="HOGENOM" id="CLU_3011839_0_0_6"/>
<dbReference type="AlphaFoldDB" id="A0A0A6ZUT2"/>
<dbReference type="PATRIC" id="fig|754093.4.peg.2794"/>
<gene>
    <name evidence="1" type="ORF">Asd1617_02870</name>
</gene>
<dbReference type="Proteomes" id="UP000031647">
    <property type="component" value="Chromosome"/>
</dbReference>
<proteinExistence type="predicted"/>
<accession>A0A0A6ZUT2</accession>
<evidence type="ECO:0000313" key="2">
    <source>
        <dbReference type="Proteomes" id="UP000031647"/>
    </source>
</evidence>
<dbReference type="KEGG" id="sdz:Asd1617_02870"/>
<reference evidence="1 2" key="1">
    <citation type="submission" date="2013-09" db="EMBL/GenBank/DDBJ databases">
        <title>Comparative genomics of Sd1617 to representative strains in evaluating its pathogenesis.</title>
        <authorList>
            <person name="Aksomboon Vongsawan A."/>
            <person name="Kapatral V."/>
            <person name="Vaisvil B."/>
            <person name="Serichantalergs O."/>
            <person name="Hale T.L."/>
            <person name="Mason C.J."/>
        </authorList>
    </citation>
    <scope>NUCLEOTIDE SEQUENCE [LARGE SCALE GENOMIC DNA]</scope>
    <source>
        <strain evidence="1 2">1617</strain>
    </source>
</reference>
<dbReference type="EMBL" id="CP006736">
    <property type="protein sequence ID" value="AHA65697.1"/>
    <property type="molecule type" value="Genomic_DNA"/>
</dbReference>
<evidence type="ECO:0000313" key="1">
    <source>
        <dbReference type="EMBL" id="AHA65697.1"/>
    </source>
</evidence>
<name>A0A0A6ZUT2_SHIDY</name>
<sequence>MAAGLGYPLCAFLLQMPRELSAPFQAIGYASLFYGFWPQLSRFKLGLRSPASDGWR</sequence>
<protein>
    <submittedName>
        <fullName evidence="1">Putative membrane spanning protein</fullName>
    </submittedName>
</protein>